<dbReference type="InterPro" id="IPR049326">
    <property type="entry name" value="Rhodopsin_dom_fungi"/>
</dbReference>
<gene>
    <name evidence="9" type="ORF">TT172_LOCUS7985</name>
</gene>
<proteinExistence type="inferred from homology"/>
<dbReference type="GO" id="GO:0016020">
    <property type="term" value="C:membrane"/>
    <property type="evidence" value="ECO:0007669"/>
    <property type="project" value="UniProtKB-SubCell"/>
</dbReference>
<accession>A0A3S4BP97</accession>
<reference evidence="9 10" key="1">
    <citation type="submission" date="2018-04" db="EMBL/GenBank/DDBJ databases">
        <authorList>
            <person name="Huttner S."/>
            <person name="Dainat J."/>
        </authorList>
    </citation>
    <scope>NUCLEOTIDE SEQUENCE [LARGE SCALE GENOMIC DNA]</scope>
</reference>
<feature type="transmembrane region" description="Helical" evidence="7">
    <location>
        <begin position="84"/>
        <end position="104"/>
    </location>
</feature>
<comment type="similarity">
    <text evidence="5">Belongs to the SAT4 family.</text>
</comment>
<feature type="domain" description="Rhodopsin" evidence="8">
    <location>
        <begin position="34"/>
        <end position="260"/>
    </location>
</feature>
<feature type="transmembrane region" description="Helical" evidence="7">
    <location>
        <begin position="18"/>
        <end position="37"/>
    </location>
</feature>
<dbReference type="EMBL" id="OUUZ01000015">
    <property type="protein sequence ID" value="SPQ25566.1"/>
    <property type="molecule type" value="Genomic_DNA"/>
</dbReference>
<comment type="subcellular location">
    <subcellularLocation>
        <location evidence="1">Membrane</location>
        <topology evidence="1">Multi-pass membrane protein</topology>
    </subcellularLocation>
</comment>
<organism evidence="9 10">
    <name type="scientific">Thermothielavioides terrestris</name>
    <dbReference type="NCBI Taxonomy" id="2587410"/>
    <lineage>
        <taxon>Eukaryota</taxon>
        <taxon>Fungi</taxon>
        <taxon>Dikarya</taxon>
        <taxon>Ascomycota</taxon>
        <taxon>Pezizomycotina</taxon>
        <taxon>Sordariomycetes</taxon>
        <taxon>Sordariomycetidae</taxon>
        <taxon>Sordariales</taxon>
        <taxon>Chaetomiaceae</taxon>
        <taxon>Thermothielavioides</taxon>
    </lineage>
</organism>
<evidence type="ECO:0000259" key="8">
    <source>
        <dbReference type="Pfam" id="PF20684"/>
    </source>
</evidence>
<dbReference type="Proteomes" id="UP000289323">
    <property type="component" value="Unassembled WGS sequence"/>
</dbReference>
<evidence type="ECO:0000256" key="7">
    <source>
        <dbReference type="SAM" id="Phobius"/>
    </source>
</evidence>
<dbReference type="PANTHER" id="PTHR33048:SF42">
    <property type="entry name" value="INTEGRAL MEMBRANE PROTEIN"/>
    <property type="match status" value="1"/>
</dbReference>
<evidence type="ECO:0000256" key="5">
    <source>
        <dbReference type="ARBA" id="ARBA00038359"/>
    </source>
</evidence>
<dbReference type="Pfam" id="PF20684">
    <property type="entry name" value="Fung_rhodopsin"/>
    <property type="match status" value="1"/>
</dbReference>
<dbReference type="AlphaFoldDB" id="A0A3S4BP97"/>
<dbReference type="PANTHER" id="PTHR33048">
    <property type="entry name" value="PTH11-LIKE INTEGRAL MEMBRANE PROTEIN (AFU_ORTHOLOGUE AFUA_5G11245)"/>
    <property type="match status" value="1"/>
</dbReference>
<evidence type="ECO:0000256" key="2">
    <source>
        <dbReference type="ARBA" id="ARBA00022692"/>
    </source>
</evidence>
<sequence length="372" mass="40169">MGPKFILDHADYGPQLNVLVWLLLSLSGLFLFTRLYLKHSQKRGLWWDDWILLASWLALAAEAGLTAYLVSLGYGRQLIPLKNLARFGLPSNVLSTLLIISNLWGKTSFGMTLLRIPVRRMRVCVWFILTSLTAIFTLSVVLVWVDCLPFRTPKACVPIDVSTRYNVFSCVYSALVDVALAFLPWKYLLGLQMSKKEKIGVVVAMSMGLLAGATAAVKATTIPKVNVPDARGSIPLVALGTAEAAVCIMAASIPILRALARGSFRRGAPQGYYGTGYPTTTMADNATGRTVSVVLPVPQPTRTQQTRQGLGGRTGSSADVLGDELTAGNAAAVGPPPGANEDVSDDERIEMSRYQMRPQSPVDFTRSAGHAA</sequence>
<evidence type="ECO:0000256" key="4">
    <source>
        <dbReference type="ARBA" id="ARBA00023136"/>
    </source>
</evidence>
<feature type="compositionally biased region" description="Low complexity" evidence="6">
    <location>
        <begin position="297"/>
        <end position="308"/>
    </location>
</feature>
<evidence type="ECO:0000313" key="10">
    <source>
        <dbReference type="Proteomes" id="UP000289323"/>
    </source>
</evidence>
<dbReference type="InterPro" id="IPR052337">
    <property type="entry name" value="SAT4-like"/>
</dbReference>
<evidence type="ECO:0000313" key="9">
    <source>
        <dbReference type="EMBL" id="SPQ25566.1"/>
    </source>
</evidence>
<name>A0A3S4BP97_9PEZI</name>
<feature type="region of interest" description="Disordered" evidence="6">
    <location>
        <begin position="297"/>
        <end position="372"/>
    </location>
</feature>
<keyword evidence="3 7" id="KW-1133">Transmembrane helix</keyword>
<feature type="transmembrane region" description="Helical" evidence="7">
    <location>
        <begin position="199"/>
        <end position="217"/>
    </location>
</feature>
<feature type="transmembrane region" description="Helical" evidence="7">
    <location>
        <begin position="237"/>
        <end position="256"/>
    </location>
</feature>
<keyword evidence="4 7" id="KW-0472">Membrane</keyword>
<evidence type="ECO:0000256" key="3">
    <source>
        <dbReference type="ARBA" id="ARBA00022989"/>
    </source>
</evidence>
<keyword evidence="2 7" id="KW-0812">Transmembrane</keyword>
<feature type="transmembrane region" description="Helical" evidence="7">
    <location>
        <begin position="49"/>
        <end position="72"/>
    </location>
</feature>
<protein>
    <submittedName>
        <fullName evidence="9">50c690f3-6379-4ccf-865a-7816e35dc26a</fullName>
    </submittedName>
</protein>
<feature type="transmembrane region" description="Helical" evidence="7">
    <location>
        <begin position="125"/>
        <end position="145"/>
    </location>
</feature>
<feature type="transmembrane region" description="Helical" evidence="7">
    <location>
        <begin position="165"/>
        <end position="187"/>
    </location>
</feature>
<evidence type="ECO:0000256" key="6">
    <source>
        <dbReference type="SAM" id="MobiDB-lite"/>
    </source>
</evidence>
<evidence type="ECO:0000256" key="1">
    <source>
        <dbReference type="ARBA" id="ARBA00004141"/>
    </source>
</evidence>